<keyword evidence="2" id="KW-0732">Signal</keyword>
<gene>
    <name evidence="4" type="ORF">A3A43_03515</name>
</gene>
<sequence>MRKVFLLLLALPLLGNAYYSPGKPAGFVNDYAEMLAPAEVQALEGKLTSFEKETSNELTIVTVPDLGGDTIENFAVKLFEEWKIGKAKNDNGVLLLISRDDREARIEVGYGLEGALTDAQSFPIIDQIIVPAFREGKYYEGLSGAADAIVAATKGEYAPEPSRASGKLDQDTIWFIITAAWFALVWLGSVLARSKSWWGGGVVGGVLGIIVTIFFGFLLAGLIALALLVPIGLFLDYVVSREYQKAKQSGRMPRWWGGGGLGHGGGGFGGGFGGFGGGHSGGGGASGRW</sequence>
<dbReference type="Gene3D" id="3.10.310.50">
    <property type="match status" value="1"/>
</dbReference>
<dbReference type="PANTHER" id="PTHR30373">
    <property type="entry name" value="UPF0603 PROTEIN YGCG"/>
    <property type="match status" value="1"/>
</dbReference>
<feature type="chain" id="PRO_5009582324" description="TPM domain-containing protein" evidence="2">
    <location>
        <begin position="20"/>
        <end position="289"/>
    </location>
</feature>
<evidence type="ECO:0000256" key="1">
    <source>
        <dbReference type="SAM" id="Phobius"/>
    </source>
</evidence>
<dbReference type="EMBL" id="MHLC01000024">
    <property type="protein sequence ID" value="OGZ00959.1"/>
    <property type="molecule type" value="Genomic_DNA"/>
</dbReference>
<protein>
    <recommendedName>
        <fullName evidence="3">TPM domain-containing protein</fullName>
    </recommendedName>
</protein>
<evidence type="ECO:0000313" key="5">
    <source>
        <dbReference type="Proteomes" id="UP000178495"/>
    </source>
</evidence>
<organism evidence="4 5">
    <name type="scientific">Candidatus Liptonbacteria bacterium RIFCSPLOWO2_01_FULL_56_20</name>
    <dbReference type="NCBI Taxonomy" id="1798652"/>
    <lineage>
        <taxon>Bacteria</taxon>
        <taxon>Candidatus Liptoniibacteriota</taxon>
    </lineage>
</organism>
<dbReference type="AlphaFoldDB" id="A0A1G2CHT7"/>
<dbReference type="InterPro" id="IPR007621">
    <property type="entry name" value="TPM_dom"/>
</dbReference>
<evidence type="ECO:0000313" key="4">
    <source>
        <dbReference type="EMBL" id="OGZ00959.1"/>
    </source>
</evidence>
<proteinExistence type="predicted"/>
<keyword evidence="1" id="KW-1133">Transmembrane helix</keyword>
<dbReference type="Proteomes" id="UP000178495">
    <property type="component" value="Unassembled WGS sequence"/>
</dbReference>
<evidence type="ECO:0000256" key="2">
    <source>
        <dbReference type="SAM" id="SignalP"/>
    </source>
</evidence>
<feature type="transmembrane region" description="Helical" evidence="1">
    <location>
        <begin position="173"/>
        <end position="192"/>
    </location>
</feature>
<reference evidence="4 5" key="1">
    <citation type="journal article" date="2016" name="Nat. Commun.">
        <title>Thousands of microbial genomes shed light on interconnected biogeochemical processes in an aquifer system.</title>
        <authorList>
            <person name="Anantharaman K."/>
            <person name="Brown C.T."/>
            <person name="Hug L.A."/>
            <person name="Sharon I."/>
            <person name="Castelle C.J."/>
            <person name="Probst A.J."/>
            <person name="Thomas B.C."/>
            <person name="Singh A."/>
            <person name="Wilkins M.J."/>
            <person name="Karaoz U."/>
            <person name="Brodie E.L."/>
            <person name="Williams K.H."/>
            <person name="Hubbard S.S."/>
            <person name="Banfield J.F."/>
        </authorList>
    </citation>
    <scope>NUCLEOTIDE SEQUENCE [LARGE SCALE GENOMIC DNA]</scope>
</reference>
<name>A0A1G2CHT7_9BACT</name>
<feature type="transmembrane region" description="Helical" evidence="1">
    <location>
        <begin position="197"/>
        <end position="215"/>
    </location>
</feature>
<comment type="caution">
    <text evidence="4">The sequence shown here is derived from an EMBL/GenBank/DDBJ whole genome shotgun (WGS) entry which is preliminary data.</text>
</comment>
<dbReference type="Pfam" id="PF04536">
    <property type="entry name" value="TPM_phosphatase"/>
    <property type="match status" value="1"/>
</dbReference>
<accession>A0A1G2CHT7</accession>
<dbReference type="STRING" id="1798652.A3A43_03515"/>
<feature type="signal peptide" evidence="2">
    <location>
        <begin position="1"/>
        <end position="19"/>
    </location>
</feature>
<dbReference type="PANTHER" id="PTHR30373:SF2">
    <property type="entry name" value="UPF0603 PROTEIN YGCG"/>
    <property type="match status" value="1"/>
</dbReference>
<keyword evidence="1" id="KW-0812">Transmembrane</keyword>
<evidence type="ECO:0000259" key="3">
    <source>
        <dbReference type="Pfam" id="PF04536"/>
    </source>
</evidence>
<feature type="domain" description="TPM" evidence="3">
    <location>
        <begin position="28"/>
        <end position="151"/>
    </location>
</feature>
<keyword evidence="1" id="KW-0472">Membrane</keyword>